<keyword evidence="2" id="KW-1185">Reference proteome</keyword>
<gene>
    <name evidence="1" type="ORF">SAMN02745243_00846</name>
</gene>
<organism evidence="1 2">
    <name type="scientific">Hespellia stercorisuis DSM 15480</name>
    <dbReference type="NCBI Taxonomy" id="1121950"/>
    <lineage>
        <taxon>Bacteria</taxon>
        <taxon>Bacillati</taxon>
        <taxon>Bacillota</taxon>
        <taxon>Clostridia</taxon>
        <taxon>Lachnospirales</taxon>
        <taxon>Lachnospiraceae</taxon>
        <taxon>Hespellia</taxon>
    </lineage>
</organism>
<protein>
    <recommendedName>
        <fullName evidence="3">Transposase, YhgA-like</fullName>
    </recommendedName>
</protein>
<evidence type="ECO:0000313" key="2">
    <source>
        <dbReference type="Proteomes" id="UP000184301"/>
    </source>
</evidence>
<evidence type="ECO:0008006" key="3">
    <source>
        <dbReference type="Google" id="ProtNLM"/>
    </source>
</evidence>
<proteinExistence type="predicted"/>
<dbReference type="AlphaFoldDB" id="A0A1M6K8L5"/>
<evidence type="ECO:0000313" key="1">
    <source>
        <dbReference type="EMBL" id="SHJ55265.1"/>
    </source>
</evidence>
<sequence length="191" mass="22172">MRKKVAFRNIFLIIEVTTVSLISYNTEKGGTYVQNRHRKAKDLVGNSDDLKCVFGFIKYQKDKQALRDFIYKNEKLFSNVPVETCQAIQEVTHLSEIEKYIEKEQEGVNMCVAIQEMIEDGRAEGRNEGRSEGEVRKLIEQTCKKLRKRQTSETIADALEEDPAYIQSIVKVAQKYAPDYDLDLIFQNFFK</sequence>
<dbReference type="EMBL" id="FQZY01000011">
    <property type="protein sequence ID" value="SHJ55265.1"/>
    <property type="molecule type" value="Genomic_DNA"/>
</dbReference>
<dbReference type="Proteomes" id="UP000184301">
    <property type="component" value="Unassembled WGS sequence"/>
</dbReference>
<reference evidence="1 2" key="1">
    <citation type="submission" date="2016-11" db="EMBL/GenBank/DDBJ databases">
        <authorList>
            <person name="Jaros S."/>
            <person name="Januszkiewicz K."/>
            <person name="Wedrychowicz H."/>
        </authorList>
    </citation>
    <scope>NUCLEOTIDE SEQUENCE [LARGE SCALE GENOMIC DNA]</scope>
    <source>
        <strain evidence="1 2">DSM 15480</strain>
    </source>
</reference>
<name>A0A1M6K8L5_9FIRM</name>
<accession>A0A1M6K8L5</accession>